<keyword evidence="8" id="KW-0067">ATP-binding</keyword>
<dbReference type="Gene3D" id="3.30.420.40">
    <property type="match status" value="2"/>
</dbReference>
<evidence type="ECO:0000259" key="11">
    <source>
        <dbReference type="Pfam" id="PF00370"/>
    </source>
</evidence>
<evidence type="ECO:0000256" key="5">
    <source>
        <dbReference type="ARBA" id="ARBA00022741"/>
    </source>
</evidence>
<accession>A0A3B0TZA7</accession>
<keyword evidence="6 13" id="KW-0418">Kinase</keyword>
<evidence type="ECO:0000256" key="9">
    <source>
        <dbReference type="ARBA" id="ARBA00043149"/>
    </source>
</evidence>
<comment type="pathway">
    <text evidence="1">Polyol metabolism; glycerol degradation via glycerol kinase pathway; sn-glycerol 3-phosphate from glycerol: step 1/1.</text>
</comment>
<organism evidence="13">
    <name type="scientific">hydrothermal vent metagenome</name>
    <dbReference type="NCBI Taxonomy" id="652676"/>
    <lineage>
        <taxon>unclassified sequences</taxon>
        <taxon>metagenomes</taxon>
        <taxon>ecological metagenomes</taxon>
    </lineage>
</organism>
<keyword evidence="5" id="KW-0547">Nucleotide-binding</keyword>
<dbReference type="InterPro" id="IPR000577">
    <property type="entry name" value="Carb_kinase_FGGY"/>
</dbReference>
<dbReference type="SUPFAM" id="SSF53067">
    <property type="entry name" value="Actin-like ATPase domain"/>
    <property type="match status" value="2"/>
</dbReference>
<evidence type="ECO:0000256" key="1">
    <source>
        <dbReference type="ARBA" id="ARBA00005190"/>
    </source>
</evidence>
<evidence type="ECO:0000256" key="4">
    <source>
        <dbReference type="ARBA" id="ARBA00022679"/>
    </source>
</evidence>
<dbReference type="GO" id="GO:0004370">
    <property type="term" value="F:glycerol kinase activity"/>
    <property type="evidence" value="ECO:0007669"/>
    <property type="project" value="UniProtKB-EC"/>
</dbReference>
<evidence type="ECO:0000256" key="8">
    <source>
        <dbReference type="ARBA" id="ARBA00022840"/>
    </source>
</evidence>
<dbReference type="AlphaFoldDB" id="A0A3B0TZA7"/>
<evidence type="ECO:0000256" key="10">
    <source>
        <dbReference type="ARBA" id="ARBA00052101"/>
    </source>
</evidence>
<sequence length="498" mass="55294">MKKYVLSLIQGTSLSQAFIFDKSGILVSSAGKEIEQFFPKTSLAEQDAREIWYILASVAEEAISKSGIQPEAIASIGISNQRETAIVWNKETGRPLGRAIVWHDKRTMRFCEELKAKGYQSLIKEKTGLQIDAIFSGTKLKWMLDYYEGARELAEAGKLAFGTVDSWLVWKLTKGKVHVTDVSNASRTMLFNIHELKWDNELLEIFNIPEDILPEVKSSSEVYGYTDKSLFGIKIPIAGICGDQQASLFGQMCLERGMVENTYNTGSFMLMNVGDKPVYTNNLLSTVAWKVGGHTTYALEGSAFAGGTIIQWLRDVLGLINSDKELEQLARTEADNGGVYIVPALSGLGAPYWDQHARGTFWGLNMGTTTGNIARAVIESIALSAADVLHTMEKDSGLKLSEIRVSGRLINDMLLQFQADILNVPIIQPANIETSALGSAYMAGLAVGFWDSIDEVKQHWKAARTYNAEMDNSKVFKIKKYWSKAILRSQKWLDPEDQ</sequence>
<dbReference type="GO" id="GO:0019563">
    <property type="term" value="P:glycerol catabolic process"/>
    <property type="evidence" value="ECO:0007669"/>
    <property type="project" value="TreeGrafter"/>
</dbReference>
<dbReference type="NCBIfam" id="NF000756">
    <property type="entry name" value="PRK00047.1"/>
    <property type="match status" value="1"/>
</dbReference>
<dbReference type="InterPro" id="IPR018483">
    <property type="entry name" value="Carb_kinase_FGGY_CS"/>
</dbReference>
<dbReference type="GO" id="GO:0005524">
    <property type="term" value="F:ATP binding"/>
    <property type="evidence" value="ECO:0007669"/>
    <property type="project" value="UniProtKB-KW"/>
</dbReference>
<feature type="domain" description="Carbohydrate kinase FGGY C-terminal" evidence="12">
    <location>
        <begin position="262"/>
        <end position="446"/>
    </location>
</feature>
<comment type="catalytic activity">
    <reaction evidence="10">
        <text>glycerol + ATP = sn-glycerol 3-phosphate + ADP + H(+)</text>
        <dbReference type="Rhea" id="RHEA:21644"/>
        <dbReference type="ChEBI" id="CHEBI:15378"/>
        <dbReference type="ChEBI" id="CHEBI:17754"/>
        <dbReference type="ChEBI" id="CHEBI:30616"/>
        <dbReference type="ChEBI" id="CHEBI:57597"/>
        <dbReference type="ChEBI" id="CHEBI:456216"/>
        <dbReference type="EC" id="2.7.1.30"/>
    </reaction>
</comment>
<dbReference type="GO" id="GO:0005829">
    <property type="term" value="C:cytosol"/>
    <property type="evidence" value="ECO:0007669"/>
    <property type="project" value="TreeGrafter"/>
</dbReference>
<dbReference type="GO" id="GO:0006072">
    <property type="term" value="P:glycerol-3-phosphate metabolic process"/>
    <property type="evidence" value="ECO:0007669"/>
    <property type="project" value="InterPro"/>
</dbReference>
<evidence type="ECO:0000256" key="7">
    <source>
        <dbReference type="ARBA" id="ARBA00022798"/>
    </source>
</evidence>
<dbReference type="InterPro" id="IPR005999">
    <property type="entry name" value="Glycerol_kin"/>
</dbReference>
<dbReference type="PANTHER" id="PTHR10196">
    <property type="entry name" value="SUGAR KINASE"/>
    <property type="match status" value="1"/>
</dbReference>
<comment type="similarity">
    <text evidence="2">Belongs to the FGGY kinase family.</text>
</comment>
<dbReference type="InterPro" id="IPR018485">
    <property type="entry name" value="FGGY_C"/>
</dbReference>
<keyword evidence="7" id="KW-0319">Glycerol metabolism</keyword>
<protein>
    <recommendedName>
        <fullName evidence="3">glycerol kinase</fullName>
        <ecNumber evidence="3">2.7.1.30</ecNumber>
    </recommendedName>
    <alternativeName>
        <fullName evidence="9">ATP:glycerol 3-phosphotransferase</fullName>
    </alternativeName>
</protein>
<proteinExistence type="inferred from homology"/>
<dbReference type="PIRSF" id="PIRSF000538">
    <property type="entry name" value="GlpK"/>
    <property type="match status" value="1"/>
</dbReference>
<evidence type="ECO:0000256" key="3">
    <source>
        <dbReference type="ARBA" id="ARBA00012099"/>
    </source>
</evidence>
<dbReference type="InterPro" id="IPR018484">
    <property type="entry name" value="FGGY_N"/>
</dbReference>
<gene>
    <name evidence="13" type="ORF">MNBD_BACTEROID01-2521</name>
</gene>
<dbReference type="Pfam" id="PF00370">
    <property type="entry name" value="FGGY_N"/>
    <property type="match status" value="1"/>
</dbReference>
<dbReference type="FunFam" id="3.30.420.40:FF:000008">
    <property type="entry name" value="Glycerol kinase"/>
    <property type="match status" value="1"/>
</dbReference>
<dbReference type="Pfam" id="PF02782">
    <property type="entry name" value="FGGY_C"/>
    <property type="match status" value="1"/>
</dbReference>
<dbReference type="FunFam" id="3.30.420.40:FF:000007">
    <property type="entry name" value="Glycerol kinase"/>
    <property type="match status" value="1"/>
</dbReference>
<evidence type="ECO:0000256" key="6">
    <source>
        <dbReference type="ARBA" id="ARBA00022777"/>
    </source>
</evidence>
<evidence type="ECO:0000259" key="12">
    <source>
        <dbReference type="Pfam" id="PF02782"/>
    </source>
</evidence>
<dbReference type="PROSITE" id="PS00445">
    <property type="entry name" value="FGGY_KINASES_2"/>
    <property type="match status" value="1"/>
</dbReference>
<dbReference type="CDD" id="cd07786">
    <property type="entry name" value="FGGY_EcGK_like"/>
    <property type="match status" value="1"/>
</dbReference>
<feature type="domain" description="Carbohydrate kinase FGGY N-terminal" evidence="11">
    <location>
        <begin position="4"/>
        <end position="250"/>
    </location>
</feature>
<dbReference type="InterPro" id="IPR043129">
    <property type="entry name" value="ATPase_NBD"/>
</dbReference>
<keyword evidence="4 13" id="KW-0808">Transferase</keyword>
<evidence type="ECO:0000256" key="2">
    <source>
        <dbReference type="ARBA" id="ARBA00009156"/>
    </source>
</evidence>
<reference evidence="13" key="1">
    <citation type="submission" date="2018-06" db="EMBL/GenBank/DDBJ databases">
        <authorList>
            <person name="Zhirakovskaya E."/>
        </authorList>
    </citation>
    <scope>NUCLEOTIDE SEQUENCE</scope>
</reference>
<evidence type="ECO:0000313" key="13">
    <source>
        <dbReference type="EMBL" id="VAW23358.1"/>
    </source>
</evidence>
<name>A0A3B0TZA7_9ZZZZ</name>
<dbReference type="NCBIfam" id="TIGR01311">
    <property type="entry name" value="glycerol_kin"/>
    <property type="match status" value="1"/>
</dbReference>
<dbReference type="EC" id="2.7.1.30" evidence="3"/>
<dbReference type="PANTHER" id="PTHR10196:SF69">
    <property type="entry name" value="GLYCEROL KINASE"/>
    <property type="match status" value="1"/>
</dbReference>
<dbReference type="EMBL" id="UOEP01000192">
    <property type="protein sequence ID" value="VAW23358.1"/>
    <property type="molecule type" value="Genomic_DNA"/>
</dbReference>